<keyword evidence="1" id="KW-0472">Membrane</keyword>
<feature type="transmembrane region" description="Helical" evidence="1">
    <location>
        <begin position="26"/>
        <end position="53"/>
    </location>
</feature>
<organism evidence="2 3">
    <name type="scientific">Rhizophagus irregularis</name>
    <dbReference type="NCBI Taxonomy" id="588596"/>
    <lineage>
        <taxon>Eukaryota</taxon>
        <taxon>Fungi</taxon>
        <taxon>Fungi incertae sedis</taxon>
        <taxon>Mucoromycota</taxon>
        <taxon>Glomeromycotina</taxon>
        <taxon>Glomeromycetes</taxon>
        <taxon>Glomerales</taxon>
        <taxon>Glomeraceae</taxon>
        <taxon>Rhizophagus</taxon>
    </lineage>
</organism>
<name>A0A2I1HJ65_9GLOM</name>
<evidence type="ECO:0000256" key="1">
    <source>
        <dbReference type="SAM" id="Phobius"/>
    </source>
</evidence>
<protein>
    <submittedName>
        <fullName evidence="2">Uncharacterized protein</fullName>
    </submittedName>
</protein>
<gene>
    <name evidence="2" type="ORF">RhiirA4_481163</name>
</gene>
<keyword evidence="1" id="KW-1133">Transmembrane helix</keyword>
<dbReference type="VEuPathDB" id="FungiDB:RhiirA1_467237"/>
<dbReference type="Proteomes" id="UP000234323">
    <property type="component" value="Unassembled WGS sequence"/>
</dbReference>
<keyword evidence="3" id="KW-1185">Reference proteome</keyword>
<dbReference type="VEuPathDB" id="FungiDB:RhiirFUN_007266"/>
<accession>A0A2I1HJ65</accession>
<evidence type="ECO:0000313" key="3">
    <source>
        <dbReference type="Proteomes" id="UP000234323"/>
    </source>
</evidence>
<feature type="transmembrane region" description="Helical" evidence="1">
    <location>
        <begin position="90"/>
        <end position="108"/>
    </location>
</feature>
<proteinExistence type="predicted"/>
<keyword evidence="1" id="KW-0812">Transmembrane</keyword>
<evidence type="ECO:0000313" key="2">
    <source>
        <dbReference type="EMBL" id="PKY58880.1"/>
    </source>
</evidence>
<reference evidence="2 3" key="1">
    <citation type="submission" date="2015-10" db="EMBL/GenBank/DDBJ databases">
        <title>Genome analyses suggest a sexual origin of heterokaryosis in a supposedly ancient asexual fungus.</title>
        <authorList>
            <person name="Ropars J."/>
            <person name="Sedzielewska K."/>
            <person name="Noel J."/>
            <person name="Charron P."/>
            <person name="Farinelli L."/>
            <person name="Marton T."/>
            <person name="Kruger M."/>
            <person name="Pelin A."/>
            <person name="Brachmann A."/>
            <person name="Corradi N."/>
        </authorList>
    </citation>
    <scope>NUCLEOTIDE SEQUENCE [LARGE SCALE GENOMIC DNA]</scope>
    <source>
        <strain evidence="2 3">A4</strain>
    </source>
</reference>
<comment type="caution">
    <text evidence="2">The sequence shown here is derived from an EMBL/GenBank/DDBJ whole genome shotgun (WGS) entry which is preliminary data.</text>
</comment>
<dbReference type="VEuPathDB" id="FungiDB:FUN_005097"/>
<dbReference type="EMBL" id="LLXI01003236">
    <property type="protein sequence ID" value="PKY58880.1"/>
    <property type="molecule type" value="Genomic_DNA"/>
</dbReference>
<dbReference type="AlphaFoldDB" id="A0A2I1HJ65"/>
<sequence>MWEFETINPIKHVLRISENPSSMNKWITLITVLSSLLEAVLLPVLISLTWIAIYKIKRRMNGSEFRLCMQATHGNMFKLFTELIPRHKRLSMIMFGFIILLSIMVILGKNIPNVLLAQVIGLYNFTEISHINVNLFRNDSNCTYTSCLSDLDEDNFALVKNSTTLKNTLRMHNVKNTYLNLSVDNTLYAVRVKINTTSCGFAFNDYNKSKSLSSQNMDNVTDTTFIPTYVYEFLVDTYRYFNGLTAYQSEIGFNINIQDRCDIPFNMLYISPNFNPNVTKLDRCDIPFNMVYISPNFNPNVTKLGNLIKSRFDVNRSIGRTCRISFGCSASVEWKNMQIVGTTPDNIKLLKVDFNNSLYKLEELFSTNVRDYRKVGKCFGEGLMDNTLDKMVTFLTDWRETIKYKGGKYNYNLLNEFENVLSQSLVSSVQSMTNDINVYTVQAKKLEAPGIWIEMTILSLAIFFVCSILMLILTTRNVKMLLPLSVLDLGIITNVIFKEDGSNTKTSWPFELDSYQDESTHLLTANEIS</sequence>
<feature type="transmembrane region" description="Helical" evidence="1">
    <location>
        <begin position="451"/>
        <end position="473"/>
    </location>
</feature>